<feature type="region of interest" description="Disordered" evidence="17">
    <location>
        <begin position="135"/>
        <end position="164"/>
    </location>
</feature>
<evidence type="ECO:0000256" key="5">
    <source>
        <dbReference type="ARBA" id="ARBA00022723"/>
    </source>
</evidence>
<accession>E9GKT3</accession>
<evidence type="ECO:0000256" key="1">
    <source>
        <dbReference type="ARBA" id="ARBA00004123"/>
    </source>
</evidence>
<dbReference type="GO" id="GO:0005737">
    <property type="term" value="C:cytoplasm"/>
    <property type="evidence" value="ECO:0007669"/>
    <property type="project" value="UniProtKB-SubCell"/>
</dbReference>
<organism evidence="19 20">
    <name type="scientific">Daphnia pulex</name>
    <name type="common">Water flea</name>
    <dbReference type="NCBI Taxonomy" id="6669"/>
    <lineage>
        <taxon>Eukaryota</taxon>
        <taxon>Metazoa</taxon>
        <taxon>Ecdysozoa</taxon>
        <taxon>Arthropoda</taxon>
        <taxon>Crustacea</taxon>
        <taxon>Branchiopoda</taxon>
        <taxon>Diplostraca</taxon>
        <taxon>Cladocera</taxon>
        <taxon>Anomopoda</taxon>
        <taxon>Daphniidae</taxon>
        <taxon>Daphnia</taxon>
    </lineage>
</organism>
<dbReference type="Pfam" id="PF00096">
    <property type="entry name" value="zf-C2H2"/>
    <property type="match status" value="4"/>
</dbReference>
<evidence type="ECO:0000256" key="4">
    <source>
        <dbReference type="ARBA" id="ARBA00022490"/>
    </source>
</evidence>
<evidence type="ECO:0000256" key="10">
    <source>
        <dbReference type="ARBA" id="ARBA00023015"/>
    </source>
</evidence>
<reference evidence="19 20" key="1">
    <citation type="journal article" date="2011" name="Science">
        <title>The ecoresponsive genome of Daphnia pulex.</title>
        <authorList>
            <person name="Colbourne J.K."/>
            <person name="Pfrender M.E."/>
            <person name="Gilbert D."/>
            <person name="Thomas W.K."/>
            <person name="Tucker A."/>
            <person name="Oakley T.H."/>
            <person name="Tokishita S."/>
            <person name="Aerts A."/>
            <person name="Arnold G.J."/>
            <person name="Basu M.K."/>
            <person name="Bauer D.J."/>
            <person name="Caceres C.E."/>
            <person name="Carmel L."/>
            <person name="Casola C."/>
            <person name="Choi J.H."/>
            <person name="Detter J.C."/>
            <person name="Dong Q."/>
            <person name="Dusheyko S."/>
            <person name="Eads B.D."/>
            <person name="Frohlich T."/>
            <person name="Geiler-Samerotte K.A."/>
            <person name="Gerlach D."/>
            <person name="Hatcher P."/>
            <person name="Jogdeo S."/>
            <person name="Krijgsveld J."/>
            <person name="Kriventseva E.V."/>
            <person name="Kultz D."/>
            <person name="Laforsch C."/>
            <person name="Lindquist E."/>
            <person name="Lopez J."/>
            <person name="Manak J.R."/>
            <person name="Muller J."/>
            <person name="Pangilinan J."/>
            <person name="Patwardhan R.P."/>
            <person name="Pitluck S."/>
            <person name="Pritham E.J."/>
            <person name="Rechtsteiner A."/>
            <person name="Rho M."/>
            <person name="Rogozin I.B."/>
            <person name="Sakarya O."/>
            <person name="Salamov A."/>
            <person name="Schaack S."/>
            <person name="Shapiro H."/>
            <person name="Shiga Y."/>
            <person name="Skalitzky C."/>
            <person name="Smith Z."/>
            <person name="Souvorov A."/>
            <person name="Sung W."/>
            <person name="Tang Z."/>
            <person name="Tsuchiya D."/>
            <person name="Tu H."/>
            <person name="Vos H."/>
            <person name="Wang M."/>
            <person name="Wolf Y.I."/>
            <person name="Yamagata H."/>
            <person name="Yamada T."/>
            <person name="Ye Y."/>
            <person name="Shaw J.R."/>
            <person name="Andrews J."/>
            <person name="Crease T.J."/>
            <person name="Tang H."/>
            <person name="Lucas S.M."/>
            <person name="Robertson H.M."/>
            <person name="Bork P."/>
            <person name="Koonin E.V."/>
            <person name="Zdobnov E.M."/>
            <person name="Grigoriev I.V."/>
            <person name="Lynch M."/>
            <person name="Boore J.L."/>
        </authorList>
    </citation>
    <scope>NUCLEOTIDE SEQUENCE [LARGE SCALE GENOMIC DNA]</scope>
</reference>
<evidence type="ECO:0000256" key="15">
    <source>
        <dbReference type="ARBA" id="ARBA00082667"/>
    </source>
</evidence>
<dbReference type="OMA" id="HECLDEN"/>
<dbReference type="Proteomes" id="UP000000305">
    <property type="component" value="Unassembled WGS sequence"/>
</dbReference>
<feature type="domain" description="C2H2-type" evidence="18">
    <location>
        <begin position="666"/>
        <end position="693"/>
    </location>
</feature>
<evidence type="ECO:0000256" key="11">
    <source>
        <dbReference type="ARBA" id="ARBA00023125"/>
    </source>
</evidence>
<evidence type="ECO:0000256" key="3">
    <source>
        <dbReference type="ARBA" id="ARBA00022473"/>
    </source>
</evidence>
<keyword evidence="20" id="KW-1185">Reference proteome</keyword>
<dbReference type="GO" id="GO:0000122">
    <property type="term" value="P:negative regulation of transcription by RNA polymerase II"/>
    <property type="evidence" value="ECO:0007669"/>
    <property type="project" value="UniProtKB-ARBA"/>
</dbReference>
<dbReference type="PROSITE" id="PS50157">
    <property type="entry name" value="ZINC_FINGER_C2H2_2"/>
    <property type="match status" value="9"/>
</dbReference>
<feature type="region of interest" description="Disordered" evidence="17">
    <location>
        <begin position="298"/>
        <end position="341"/>
    </location>
</feature>
<dbReference type="eggNOG" id="KOG1721">
    <property type="taxonomic scope" value="Eukaryota"/>
</dbReference>
<evidence type="ECO:0000256" key="17">
    <source>
        <dbReference type="SAM" id="MobiDB-lite"/>
    </source>
</evidence>
<dbReference type="InParanoid" id="E9GKT3"/>
<dbReference type="GO" id="GO:0030154">
    <property type="term" value="P:cell differentiation"/>
    <property type="evidence" value="ECO:0007669"/>
    <property type="project" value="UniProtKB-KW"/>
</dbReference>
<dbReference type="InterPro" id="IPR050752">
    <property type="entry name" value="C2H2-ZF_domain"/>
</dbReference>
<dbReference type="EMBL" id="GL732550">
    <property type="protein sequence ID" value="EFX79735.1"/>
    <property type="molecule type" value="Genomic_DNA"/>
</dbReference>
<dbReference type="PANTHER" id="PTHR24384">
    <property type="entry name" value="FINGER PUTATIVE TRANSCRIPTION FACTOR FAMILY-RELATED"/>
    <property type="match status" value="1"/>
</dbReference>
<dbReference type="AlphaFoldDB" id="E9GKT3"/>
<feature type="domain" description="C2H2-type" evidence="18">
    <location>
        <begin position="470"/>
        <end position="497"/>
    </location>
</feature>
<feature type="domain" description="C2H2-type" evidence="18">
    <location>
        <begin position="438"/>
        <end position="466"/>
    </location>
</feature>
<dbReference type="GO" id="GO:0000981">
    <property type="term" value="F:DNA-binding transcription factor activity, RNA polymerase II-specific"/>
    <property type="evidence" value="ECO:0000318"/>
    <property type="project" value="GO_Central"/>
</dbReference>
<keyword evidence="9" id="KW-0862">Zinc</keyword>
<dbReference type="FunFam" id="3.30.160.60:FF:002530">
    <property type="entry name" value="Zinc finger protein"/>
    <property type="match status" value="1"/>
</dbReference>
<dbReference type="SMART" id="SM00355">
    <property type="entry name" value="ZnF_C2H2"/>
    <property type="match status" value="12"/>
</dbReference>
<evidence type="ECO:0000256" key="2">
    <source>
        <dbReference type="ARBA" id="ARBA00004496"/>
    </source>
</evidence>
<evidence type="ECO:0000256" key="9">
    <source>
        <dbReference type="ARBA" id="ARBA00022833"/>
    </source>
</evidence>
<evidence type="ECO:0000259" key="18">
    <source>
        <dbReference type="PROSITE" id="PS50157"/>
    </source>
</evidence>
<keyword evidence="4" id="KW-0963">Cytoplasm</keyword>
<feature type="domain" description="C2H2-type" evidence="18">
    <location>
        <begin position="352"/>
        <end position="379"/>
    </location>
</feature>
<dbReference type="Pfam" id="PF13912">
    <property type="entry name" value="zf-C2H2_6"/>
    <property type="match status" value="1"/>
</dbReference>
<dbReference type="FunFam" id="3.30.160.60:FF:001465">
    <property type="entry name" value="Zinc finger protein 560"/>
    <property type="match status" value="1"/>
</dbReference>
<evidence type="ECO:0000256" key="6">
    <source>
        <dbReference type="ARBA" id="ARBA00022737"/>
    </source>
</evidence>
<evidence type="ECO:0000256" key="16">
    <source>
        <dbReference type="PROSITE-ProRule" id="PRU00042"/>
    </source>
</evidence>
<dbReference type="GO" id="GO:0005634">
    <property type="term" value="C:nucleus"/>
    <property type="evidence" value="ECO:0000318"/>
    <property type="project" value="GO_Central"/>
</dbReference>
<evidence type="ECO:0000256" key="12">
    <source>
        <dbReference type="ARBA" id="ARBA00023163"/>
    </source>
</evidence>
<dbReference type="HOGENOM" id="CLU_366931_0_0_1"/>
<feature type="domain" description="C2H2-type" evidence="18">
    <location>
        <begin position="722"/>
        <end position="749"/>
    </location>
</feature>
<gene>
    <name evidence="19" type="ORF">DAPPUDRAFT_224887</name>
</gene>
<keyword evidence="5" id="KW-0479">Metal-binding</keyword>
<keyword evidence="8" id="KW-0221">Differentiation</keyword>
<protein>
    <recommendedName>
        <fullName evidence="14">Zinc finger protein unc-98</fullName>
    </recommendedName>
    <alternativeName>
        <fullName evidence="15">Uncoordinated protein 98</fullName>
    </alternativeName>
</protein>
<dbReference type="InterPro" id="IPR013087">
    <property type="entry name" value="Znf_C2H2_type"/>
</dbReference>
<feature type="domain" description="C2H2-type" evidence="18">
    <location>
        <begin position="694"/>
        <end position="721"/>
    </location>
</feature>
<keyword evidence="7 16" id="KW-0863">Zinc-finger</keyword>
<dbReference type="FunFam" id="3.30.160.60:FF:004126">
    <property type="match status" value="1"/>
</dbReference>
<sequence length="760" mass="87377">MEPRRTRSSLISPSLKPSRNTRMVKSTRVPSHELAKLKASKPMLVIPQPVLRIHECLDENVRMAQVESNAYIALGIKEEPIDEEYDAEGRHYEDANFAPVESFATEDCFNQDNEYEETEGIRTTRASKRKRLAGLTENTVNKEDDNNNRNKTTSKKRSTKEKKGEANYVFQPIVSNVQSLAVPIPEVDNFNATVVSEQSAVQTNSAEVVEGNNNVEKQFITFSENDAPEKQKSRSLRELPIVVKKNSILSLSSYSVNTEKDVDIQTEKSNVPSNDCSFNNPIKIVAFPALPEEAAHVTERDSFLSPAIEDEDEEDLEEEEELEESSSSSEEESEAEITPKLWALKEEERRTLTCSVCQKKCSRTSILTAHKKKHFDTNTYFCTHCNKTFSSESSYKHHIAYSGLAPFKCDQCHKSYYTEQKAETHRAQCQGKNTERKFHCEECGRSYVMLCSLRTHIRERHSDFKPVKNLCCEVCGKRFRHKKYLELHMYSHSSEKKFECDICHRKYKSSDILRHHVRMVHKNLPRVTCEICQKEVSRVSLKAHINRHREKQEEEEESARHLLSLSMTADSNAPSCRVCTKYFESEKLLEMHACEGRDGGSSFPCQHCNESFTSATELVGHSCDGLDNSKSRNTAKIYKCIFCNREYGCHTPWLYHVRHHTNDKPYPCPECDKSFRLKQGLKVHMRNHTGEKPFKCDQCPAAFKQKPFLLDHMNTHTGNKPYQCQKCLARFSVRSALSTHKRIHRRELKRNSELEAVSSS</sequence>
<feature type="compositionally biased region" description="Acidic residues" evidence="17">
    <location>
        <begin position="308"/>
        <end position="335"/>
    </location>
</feature>
<keyword evidence="12" id="KW-0804">Transcription</keyword>
<keyword evidence="3" id="KW-0217">Developmental protein</keyword>
<dbReference type="SUPFAM" id="SSF57667">
    <property type="entry name" value="beta-beta-alpha zinc fingers"/>
    <property type="match status" value="5"/>
</dbReference>
<keyword evidence="11" id="KW-0238">DNA-binding</keyword>
<feature type="domain" description="C2H2-type" evidence="18">
    <location>
        <begin position="498"/>
        <end position="526"/>
    </location>
</feature>
<proteinExistence type="predicted"/>
<feature type="region of interest" description="Disordered" evidence="17">
    <location>
        <begin position="1"/>
        <end position="29"/>
    </location>
</feature>
<feature type="domain" description="C2H2-type" evidence="18">
    <location>
        <begin position="380"/>
        <end position="398"/>
    </location>
</feature>
<evidence type="ECO:0000256" key="7">
    <source>
        <dbReference type="ARBA" id="ARBA00022771"/>
    </source>
</evidence>
<feature type="compositionally biased region" description="Polar residues" evidence="17">
    <location>
        <begin position="8"/>
        <end position="24"/>
    </location>
</feature>
<keyword evidence="13" id="KW-0539">Nucleus</keyword>
<evidence type="ECO:0000313" key="19">
    <source>
        <dbReference type="EMBL" id="EFX79735.1"/>
    </source>
</evidence>
<dbReference type="GO" id="GO:0006357">
    <property type="term" value="P:regulation of transcription by RNA polymerase II"/>
    <property type="evidence" value="ECO:0000318"/>
    <property type="project" value="GO_Central"/>
</dbReference>
<dbReference type="GO" id="GO:0000977">
    <property type="term" value="F:RNA polymerase II transcription regulatory region sequence-specific DNA binding"/>
    <property type="evidence" value="ECO:0000318"/>
    <property type="project" value="GO_Central"/>
</dbReference>
<dbReference type="Gene3D" id="3.30.160.60">
    <property type="entry name" value="Classic Zinc Finger"/>
    <property type="match status" value="8"/>
</dbReference>
<feature type="domain" description="C2H2-type" evidence="18">
    <location>
        <begin position="638"/>
        <end position="665"/>
    </location>
</feature>
<evidence type="ECO:0000256" key="8">
    <source>
        <dbReference type="ARBA" id="ARBA00022782"/>
    </source>
</evidence>
<evidence type="ECO:0000256" key="14">
    <source>
        <dbReference type="ARBA" id="ARBA00070899"/>
    </source>
</evidence>
<keyword evidence="6" id="KW-0677">Repeat</keyword>
<evidence type="ECO:0000256" key="13">
    <source>
        <dbReference type="ARBA" id="ARBA00023242"/>
    </source>
</evidence>
<dbReference type="FunFam" id="3.30.160.60:FF:003424">
    <property type="entry name" value="Zinc finger protein"/>
    <property type="match status" value="1"/>
</dbReference>
<dbReference type="OrthoDB" id="3437960at2759"/>
<dbReference type="PANTHER" id="PTHR24384:SF189">
    <property type="entry name" value="C2H2-TYPE DOMAIN-CONTAINING PROTEIN-RELATED"/>
    <property type="match status" value="1"/>
</dbReference>
<dbReference type="PROSITE" id="PS00028">
    <property type="entry name" value="ZINC_FINGER_C2H2_1"/>
    <property type="match status" value="8"/>
</dbReference>
<keyword evidence="10" id="KW-0805">Transcription regulation</keyword>
<evidence type="ECO:0000313" key="20">
    <source>
        <dbReference type="Proteomes" id="UP000000305"/>
    </source>
</evidence>
<dbReference type="KEGG" id="dpx:DAPPUDRAFT_224887"/>
<name>E9GKT3_DAPPU</name>
<dbReference type="GO" id="GO:0008270">
    <property type="term" value="F:zinc ion binding"/>
    <property type="evidence" value="ECO:0007669"/>
    <property type="project" value="UniProtKB-KW"/>
</dbReference>
<dbReference type="InterPro" id="IPR036236">
    <property type="entry name" value="Znf_C2H2_sf"/>
</dbReference>
<comment type="subcellular location">
    <subcellularLocation>
        <location evidence="2">Cytoplasm</location>
    </subcellularLocation>
    <subcellularLocation>
        <location evidence="1">Nucleus</location>
    </subcellularLocation>
</comment>
<dbReference type="PhylomeDB" id="E9GKT3"/>